<protein>
    <submittedName>
        <fullName evidence="1">Uncharacterized protein</fullName>
    </submittedName>
</protein>
<keyword evidence="2" id="KW-1185">Reference proteome</keyword>
<evidence type="ECO:0000313" key="2">
    <source>
        <dbReference type="Proteomes" id="UP000828390"/>
    </source>
</evidence>
<gene>
    <name evidence="1" type="ORF">DPMN_001383</name>
</gene>
<dbReference type="Proteomes" id="UP000828390">
    <property type="component" value="Unassembled WGS sequence"/>
</dbReference>
<comment type="caution">
    <text evidence="1">The sequence shown here is derived from an EMBL/GenBank/DDBJ whole genome shotgun (WGS) entry which is preliminary data.</text>
</comment>
<sequence length="133" mass="14899">MVLGNFLTKNIHMNSAKGLQLTALSLSCVPNADQINSIKPYQAVRYWSRSVGMSGRGCHVGVVCYRQEVEKKIPFLVELGRKISVIRMIELIGSSVGTHHYGHCRCYLPSSSASRWFPQCVESTKYRRLGVPL</sequence>
<organism evidence="1 2">
    <name type="scientific">Dreissena polymorpha</name>
    <name type="common">Zebra mussel</name>
    <name type="synonym">Mytilus polymorpha</name>
    <dbReference type="NCBI Taxonomy" id="45954"/>
    <lineage>
        <taxon>Eukaryota</taxon>
        <taxon>Metazoa</taxon>
        <taxon>Spiralia</taxon>
        <taxon>Lophotrochozoa</taxon>
        <taxon>Mollusca</taxon>
        <taxon>Bivalvia</taxon>
        <taxon>Autobranchia</taxon>
        <taxon>Heteroconchia</taxon>
        <taxon>Euheterodonta</taxon>
        <taxon>Imparidentia</taxon>
        <taxon>Neoheterodontei</taxon>
        <taxon>Myida</taxon>
        <taxon>Dreissenoidea</taxon>
        <taxon>Dreissenidae</taxon>
        <taxon>Dreissena</taxon>
    </lineage>
</organism>
<evidence type="ECO:0000313" key="1">
    <source>
        <dbReference type="EMBL" id="KAH3877510.1"/>
    </source>
</evidence>
<reference evidence="1" key="2">
    <citation type="submission" date="2020-11" db="EMBL/GenBank/DDBJ databases">
        <authorList>
            <person name="McCartney M.A."/>
            <person name="Auch B."/>
            <person name="Kono T."/>
            <person name="Mallez S."/>
            <person name="Becker A."/>
            <person name="Gohl D.M."/>
            <person name="Silverstein K.A.T."/>
            <person name="Koren S."/>
            <person name="Bechman K.B."/>
            <person name="Herman A."/>
            <person name="Abrahante J.E."/>
            <person name="Garbe J."/>
        </authorList>
    </citation>
    <scope>NUCLEOTIDE SEQUENCE</scope>
    <source>
        <strain evidence="1">Duluth1</strain>
        <tissue evidence="1">Whole animal</tissue>
    </source>
</reference>
<name>A0A9D4MJY2_DREPO</name>
<reference evidence="1" key="1">
    <citation type="journal article" date="2019" name="bioRxiv">
        <title>The Genome of the Zebra Mussel, Dreissena polymorpha: A Resource for Invasive Species Research.</title>
        <authorList>
            <person name="McCartney M.A."/>
            <person name="Auch B."/>
            <person name="Kono T."/>
            <person name="Mallez S."/>
            <person name="Zhang Y."/>
            <person name="Obille A."/>
            <person name="Becker A."/>
            <person name="Abrahante J.E."/>
            <person name="Garbe J."/>
            <person name="Badalamenti J.P."/>
            <person name="Herman A."/>
            <person name="Mangelson H."/>
            <person name="Liachko I."/>
            <person name="Sullivan S."/>
            <person name="Sone E.D."/>
            <person name="Koren S."/>
            <person name="Silverstein K.A.T."/>
            <person name="Beckman K.B."/>
            <person name="Gohl D.M."/>
        </authorList>
    </citation>
    <scope>NUCLEOTIDE SEQUENCE</scope>
    <source>
        <strain evidence="1">Duluth1</strain>
        <tissue evidence="1">Whole animal</tissue>
    </source>
</reference>
<dbReference type="EMBL" id="JAIWYP010000001">
    <property type="protein sequence ID" value="KAH3877510.1"/>
    <property type="molecule type" value="Genomic_DNA"/>
</dbReference>
<proteinExistence type="predicted"/>
<accession>A0A9D4MJY2</accession>
<dbReference type="AlphaFoldDB" id="A0A9D4MJY2"/>